<feature type="modified residue" description="4-aspartylphosphate" evidence="5">
    <location>
        <position position="838"/>
    </location>
</feature>
<dbReference type="SMART" id="SM00091">
    <property type="entry name" value="PAS"/>
    <property type="match status" value="1"/>
</dbReference>
<dbReference type="CDD" id="cd00130">
    <property type="entry name" value="PAS"/>
    <property type="match status" value="1"/>
</dbReference>
<accession>F2ND58</accession>
<dbReference type="InterPro" id="IPR001789">
    <property type="entry name" value="Sig_transdc_resp-reg_receiver"/>
</dbReference>
<proteinExistence type="predicted"/>
<dbReference type="AlphaFoldDB" id="F2ND58"/>
<dbReference type="eggNOG" id="COG2197">
    <property type="taxonomic scope" value="Bacteria"/>
</dbReference>
<dbReference type="eggNOG" id="COG4191">
    <property type="taxonomic scope" value="Bacteria"/>
</dbReference>
<dbReference type="Gene3D" id="3.30.450.40">
    <property type="match status" value="1"/>
</dbReference>
<comment type="catalytic activity">
    <reaction evidence="1">
        <text>ATP + protein L-histidine = ADP + protein N-phospho-L-histidine.</text>
        <dbReference type="EC" id="2.7.13.3"/>
    </reaction>
</comment>
<dbReference type="PANTHER" id="PTHR43047">
    <property type="entry name" value="TWO-COMPONENT HISTIDINE PROTEIN KINASE"/>
    <property type="match status" value="1"/>
</dbReference>
<feature type="domain" description="PAC" evidence="10">
    <location>
        <begin position="484"/>
        <end position="535"/>
    </location>
</feature>
<dbReference type="InterPro" id="IPR003018">
    <property type="entry name" value="GAF"/>
</dbReference>
<dbReference type="CDD" id="cd00156">
    <property type="entry name" value="REC"/>
    <property type="match status" value="1"/>
</dbReference>
<evidence type="ECO:0000256" key="4">
    <source>
        <dbReference type="ARBA" id="ARBA00022777"/>
    </source>
</evidence>
<dbReference type="InterPro" id="IPR029016">
    <property type="entry name" value="GAF-like_dom_sf"/>
</dbReference>
<evidence type="ECO:0000259" key="10">
    <source>
        <dbReference type="PROSITE" id="PS50113"/>
    </source>
</evidence>
<dbReference type="eggNOG" id="COG2203">
    <property type="taxonomic scope" value="Bacteria"/>
</dbReference>
<dbReference type="PROSITE" id="PS50110">
    <property type="entry name" value="RESPONSE_REGULATORY"/>
    <property type="match status" value="1"/>
</dbReference>
<dbReference type="EMBL" id="CP002629">
    <property type="protein sequence ID" value="AEB09782.1"/>
    <property type="molecule type" value="Genomic_DNA"/>
</dbReference>
<evidence type="ECO:0000256" key="2">
    <source>
        <dbReference type="ARBA" id="ARBA00012438"/>
    </source>
</evidence>
<feature type="domain" description="Response regulatory" evidence="8">
    <location>
        <begin position="787"/>
        <end position="903"/>
    </location>
</feature>
<dbReference type="KEGG" id="dao:Desac_1949"/>
<dbReference type="SUPFAM" id="SSF55874">
    <property type="entry name" value="ATPase domain of HSP90 chaperone/DNA topoisomerase II/histidine kinase"/>
    <property type="match status" value="1"/>
</dbReference>
<evidence type="ECO:0000313" key="12">
    <source>
        <dbReference type="Proteomes" id="UP000000483"/>
    </source>
</evidence>
<dbReference type="Pfam" id="PF13426">
    <property type="entry name" value="PAS_9"/>
    <property type="match status" value="1"/>
</dbReference>
<keyword evidence="12" id="KW-1185">Reference proteome</keyword>
<evidence type="ECO:0000259" key="8">
    <source>
        <dbReference type="PROSITE" id="PS50110"/>
    </source>
</evidence>
<dbReference type="Pfam" id="PF01590">
    <property type="entry name" value="GAF"/>
    <property type="match status" value="1"/>
</dbReference>
<dbReference type="Gene3D" id="3.30.450.20">
    <property type="entry name" value="PAS domain"/>
    <property type="match status" value="1"/>
</dbReference>
<dbReference type="PANTHER" id="PTHR43047:SF72">
    <property type="entry name" value="OSMOSENSING HISTIDINE PROTEIN KINASE SLN1"/>
    <property type="match status" value="1"/>
</dbReference>
<evidence type="ECO:0000256" key="6">
    <source>
        <dbReference type="SAM" id="Coils"/>
    </source>
</evidence>
<name>F2ND58_DESAR</name>
<evidence type="ECO:0000256" key="5">
    <source>
        <dbReference type="PROSITE-ProRule" id="PRU00169"/>
    </source>
</evidence>
<evidence type="ECO:0000256" key="7">
    <source>
        <dbReference type="SAM" id="MobiDB-lite"/>
    </source>
</evidence>
<evidence type="ECO:0000259" key="9">
    <source>
        <dbReference type="PROSITE" id="PS50112"/>
    </source>
</evidence>
<dbReference type="OrthoDB" id="5409350at2"/>
<feature type="coiled-coil region" evidence="6">
    <location>
        <begin position="206"/>
        <end position="233"/>
    </location>
</feature>
<feature type="region of interest" description="Disordered" evidence="7">
    <location>
        <begin position="917"/>
        <end position="937"/>
    </location>
</feature>
<dbReference type="Proteomes" id="UP000000483">
    <property type="component" value="Chromosome"/>
</dbReference>
<evidence type="ECO:0000256" key="3">
    <source>
        <dbReference type="ARBA" id="ARBA00022679"/>
    </source>
</evidence>
<dbReference type="InterPro" id="IPR011006">
    <property type="entry name" value="CheY-like_superfamily"/>
</dbReference>
<dbReference type="InterPro" id="IPR000014">
    <property type="entry name" value="PAS"/>
</dbReference>
<dbReference type="EC" id="2.7.13.3" evidence="2"/>
<reference evidence="12" key="2">
    <citation type="submission" date="2011-03" db="EMBL/GenBank/DDBJ databases">
        <title>The complete genome of Desulfobacca acetoxidans DSM 11109.</title>
        <authorList>
            <consortium name="US DOE Joint Genome Institute (JGI-PGF)"/>
            <person name="Lucas S."/>
            <person name="Copeland A."/>
            <person name="Lapidus A."/>
            <person name="Bruce D."/>
            <person name="Goodwin L."/>
            <person name="Pitluck S."/>
            <person name="Peters L."/>
            <person name="Kyrpides N."/>
            <person name="Mavromatis K."/>
            <person name="Ivanova N."/>
            <person name="Ovchinnikova G."/>
            <person name="Teshima H."/>
            <person name="Detter J.C."/>
            <person name="Han C."/>
            <person name="Land M."/>
            <person name="Hauser L."/>
            <person name="Markowitz V."/>
            <person name="Cheng J.-F."/>
            <person name="Hugenholtz P."/>
            <person name="Woyke T."/>
            <person name="Wu D."/>
            <person name="Spring S."/>
            <person name="Schueler E."/>
            <person name="Brambilla E."/>
            <person name="Klenk H.-P."/>
            <person name="Eisen J.A."/>
        </authorList>
    </citation>
    <scope>NUCLEOTIDE SEQUENCE [LARGE SCALE GENOMIC DNA]</scope>
    <source>
        <strain evidence="12">ATCC 700848 / DSM 11109 / ASRB2</strain>
    </source>
</reference>
<dbReference type="RefSeq" id="WP_013706891.1">
    <property type="nucleotide sequence ID" value="NC_015388.1"/>
</dbReference>
<dbReference type="GO" id="GO:0005886">
    <property type="term" value="C:plasma membrane"/>
    <property type="evidence" value="ECO:0007669"/>
    <property type="project" value="TreeGrafter"/>
</dbReference>
<dbReference type="Gene3D" id="1.10.287.130">
    <property type="match status" value="1"/>
</dbReference>
<dbReference type="Pfam" id="PF00072">
    <property type="entry name" value="Response_reg"/>
    <property type="match status" value="1"/>
</dbReference>
<protein>
    <recommendedName>
        <fullName evidence="2">histidine kinase</fullName>
        <ecNumber evidence="2">2.7.13.3</ecNumber>
    </recommendedName>
</protein>
<dbReference type="HOGENOM" id="CLU_312781_0_0_7"/>
<dbReference type="GO" id="GO:0009927">
    <property type="term" value="F:histidine phosphotransfer kinase activity"/>
    <property type="evidence" value="ECO:0007669"/>
    <property type="project" value="TreeGrafter"/>
</dbReference>
<feature type="domain" description="PAS" evidence="9">
    <location>
        <begin position="414"/>
        <end position="449"/>
    </location>
</feature>
<dbReference type="SUPFAM" id="SSF52172">
    <property type="entry name" value="CheY-like"/>
    <property type="match status" value="1"/>
</dbReference>
<dbReference type="STRING" id="880072.Desac_1949"/>
<dbReference type="SMART" id="SM00065">
    <property type="entry name" value="GAF"/>
    <property type="match status" value="1"/>
</dbReference>
<evidence type="ECO:0000313" key="11">
    <source>
        <dbReference type="EMBL" id="AEB09782.1"/>
    </source>
</evidence>
<dbReference type="SUPFAM" id="SSF55785">
    <property type="entry name" value="PYP-like sensor domain (PAS domain)"/>
    <property type="match status" value="1"/>
</dbReference>
<sequence>MEKHHGCLNTKVIIDYFQEHFPALTPTLLQDLHPEIEVLPNPQEFLTDINNWVSSDVVIQMFKKARSLSQDDEIAFKIGSYAATKQKFGYVQRIITQAFGNPRLALKKIQVISDKFNRNKTVEVQFIGRCQAVVKFRYFRHIPADEDFCLFNRGILTAMPTIWHLPPGDLEERRCYFHGDDYCEYFCTWEDRSRLKKWLRSVFLPWRLLRDTIQELEKDKEILKRKYDEVHHLNLQLKEKIDQLMSLPETCMAALTAVDLKGLLQVTLNFLIRFAKLDRAGVFLLNEASNHLEIHCGVGIDPTLYEKVKDYKIPVSKVDNVIARVAINGIPVVINDVAHSRLNKGNQLIQLFQPKAFILAPISVRGKVIGVILADRMRCDPHIADIDKELVMNFAHQIAMALDSALMHRRLEISERRYRELVENAYEGIWIIDGQGIIRFANRRLREIIDEEHLEGKELSLFLRGDNSKFLATMLVQNRKGKVAQQELELQTPKGKTISVILSSVPLMEEEQYVGSFAMINDVTSMRKMERQLLQQQKMEAIGALASGWARNFNDILINILILNGLVLADLKPTGPGYNDLKQIEQEVTKGAELIDQLLSFGQRHFSLKPVDLNLLIDKIIKLLRFSHKQMRIHYRPGPQVPAAEVDQGQIEQVLVNVLLMGRPRGAKVQEVAISTEEVVLDEEFCQPYNRLPGPYVYIAFNFPQLVVNAELQGKIFEPFVVSEEVGSEGRPSLASVYSIIKNHQGIIEMDSEAAFGTTFHIYLPVSKKPVQTYQPRPLRFVRGSGVILLVDDEEPVRAIGARILGRLGYKVIPAATGMQAIAIVQERREEIDLVVLDMVMPGLSGRETFYRLREIDPEIKVLLYSAHSMDEDVHLMMEKGALGFIQKPYRIAALSQKIAAMLGGGKTVKPEVIDAEDAGTQPENALRDEWSAVSGQ</sequence>
<dbReference type="SUPFAM" id="SSF55781">
    <property type="entry name" value="GAF domain-like"/>
    <property type="match status" value="1"/>
</dbReference>
<dbReference type="PROSITE" id="PS50113">
    <property type="entry name" value="PAC"/>
    <property type="match status" value="1"/>
</dbReference>
<dbReference type="Gene3D" id="3.40.50.2300">
    <property type="match status" value="1"/>
</dbReference>
<dbReference type="InterPro" id="IPR000700">
    <property type="entry name" value="PAS-assoc_C"/>
</dbReference>
<dbReference type="InterPro" id="IPR036890">
    <property type="entry name" value="HATPase_C_sf"/>
</dbReference>
<reference evidence="11 12" key="1">
    <citation type="journal article" date="2011" name="Stand. Genomic Sci.">
        <title>Complete genome sequence of the acetate-degrading sulfate reducer Desulfobacca acetoxidans type strain (ASRB2).</title>
        <authorList>
            <person name="Goker M."/>
            <person name="Teshima H."/>
            <person name="Lapidus A."/>
            <person name="Nolan M."/>
            <person name="Lucas S."/>
            <person name="Hammon N."/>
            <person name="Deshpande S."/>
            <person name="Cheng J.F."/>
            <person name="Tapia R."/>
            <person name="Han C."/>
            <person name="Goodwin L."/>
            <person name="Pitluck S."/>
            <person name="Huntemann M."/>
            <person name="Liolios K."/>
            <person name="Ivanova N."/>
            <person name="Pagani I."/>
            <person name="Mavromatis K."/>
            <person name="Ovchinikova G."/>
            <person name="Pati A."/>
            <person name="Chen A."/>
            <person name="Palaniappan K."/>
            <person name="Land M."/>
            <person name="Hauser L."/>
            <person name="Brambilla E.M."/>
            <person name="Rohde M."/>
            <person name="Spring S."/>
            <person name="Detter J.C."/>
            <person name="Woyke T."/>
            <person name="Bristow J."/>
            <person name="Eisen J.A."/>
            <person name="Markowitz V."/>
            <person name="Hugenholtz P."/>
            <person name="Kyrpides N.C."/>
            <person name="Klenk H.P."/>
        </authorList>
    </citation>
    <scope>NUCLEOTIDE SEQUENCE [LARGE SCALE GENOMIC DNA]</scope>
    <source>
        <strain evidence="12">ATCC 700848 / DSM 11109 / ASRB2</strain>
    </source>
</reference>
<evidence type="ECO:0000256" key="1">
    <source>
        <dbReference type="ARBA" id="ARBA00000085"/>
    </source>
</evidence>
<dbReference type="NCBIfam" id="TIGR00229">
    <property type="entry name" value="sensory_box"/>
    <property type="match status" value="1"/>
</dbReference>
<keyword evidence="6" id="KW-0175">Coiled coil</keyword>
<dbReference type="GO" id="GO:0000155">
    <property type="term" value="F:phosphorelay sensor kinase activity"/>
    <property type="evidence" value="ECO:0007669"/>
    <property type="project" value="TreeGrafter"/>
</dbReference>
<keyword evidence="5" id="KW-0597">Phosphoprotein</keyword>
<dbReference type="SMART" id="SM00448">
    <property type="entry name" value="REC"/>
    <property type="match status" value="1"/>
</dbReference>
<dbReference type="InterPro" id="IPR035965">
    <property type="entry name" value="PAS-like_dom_sf"/>
</dbReference>
<dbReference type="Gene3D" id="3.30.565.10">
    <property type="entry name" value="Histidine kinase-like ATPase, C-terminal domain"/>
    <property type="match status" value="1"/>
</dbReference>
<keyword evidence="3" id="KW-0808">Transferase</keyword>
<keyword evidence="4" id="KW-0418">Kinase</keyword>
<organism evidence="11 12">
    <name type="scientific">Desulfobacca acetoxidans (strain ATCC 700848 / DSM 11109 / ASRB2)</name>
    <dbReference type="NCBI Taxonomy" id="880072"/>
    <lineage>
        <taxon>Bacteria</taxon>
        <taxon>Pseudomonadati</taxon>
        <taxon>Thermodesulfobacteriota</taxon>
        <taxon>Desulfobaccia</taxon>
        <taxon>Desulfobaccales</taxon>
        <taxon>Desulfobaccaceae</taxon>
        <taxon>Desulfobacca</taxon>
    </lineage>
</organism>
<dbReference type="PROSITE" id="PS50112">
    <property type="entry name" value="PAS"/>
    <property type="match status" value="1"/>
</dbReference>
<gene>
    <name evidence="11" type="ordered locus">Desac_1949</name>
</gene>